<dbReference type="Proteomes" id="UP001501645">
    <property type="component" value="Unassembled WGS sequence"/>
</dbReference>
<feature type="domain" description="Alpha-L-rhamnosidase concanavalin-like" evidence="4">
    <location>
        <begin position="318"/>
        <end position="414"/>
    </location>
</feature>
<dbReference type="InterPro" id="IPR013737">
    <property type="entry name" value="Bac_rhamnosid_N"/>
</dbReference>
<dbReference type="InterPro" id="IPR035396">
    <property type="entry name" value="Bac_rhamnosid6H"/>
</dbReference>
<dbReference type="Pfam" id="PF05592">
    <property type="entry name" value="Bac_rhamnosid"/>
    <property type="match status" value="1"/>
</dbReference>
<dbReference type="Pfam" id="PF25788">
    <property type="entry name" value="Ig_Rha78A_N"/>
    <property type="match status" value="1"/>
</dbReference>
<comment type="catalytic activity">
    <reaction evidence="1">
        <text>Hydrolysis of terminal non-reducing alpha-L-rhamnose residues in alpha-L-rhamnosides.</text>
        <dbReference type="EC" id="3.2.1.40"/>
    </reaction>
</comment>
<protein>
    <recommendedName>
        <fullName evidence="2">alpha-L-rhamnosidase</fullName>
        <ecNumber evidence="2">3.2.1.40</ecNumber>
    </recommendedName>
</protein>
<evidence type="ECO:0000259" key="6">
    <source>
        <dbReference type="Pfam" id="PF17389"/>
    </source>
</evidence>
<comment type="caution">
    <text evidence="8">The sequence shown here is derived from an EMBL/GenBank/DDBJ whole genome shotgun (WGS) entry which is preliminary data.</text>
</comment>
<dbReference type="Pfam" id="PF17389">
    <property type="entry name" value="Bac_rhamnosid6H"/>
    <property type="match status" value="1"/>
</dbReference>
<dbReference type="InterPro" id="IPR035398">
    <property type="entry name" value="Bac_rhamnosid_C"/>
</dbReference>
<evidence type="ECO:0000256" key="2">
    <source>
        <dbReference type="ARBA" id="ARBA00012652"/>
    </source>
</evidence>
<dbReference type="EC" id="3.2.1.40" evidence="2"/>
<dbReference type="InterPro" id="IPR016007">
    <property type="entry name" value="Alpha_rhamnosid"/>
</dbReference>
<dbReference type="InterPro" id="IPR012341">
    <property type="entry name" value="6hp_glycosidase-like_sf"/>
</dbReference>
<dbReference type="InterPro" id="IPR013783">
    <property type="entry name" value="Ig-like_fold"/>
</dbReference>
<dbReference type="Gene3D" id="1.50.10.10">
    <property type="match status" value="1"/>
</dbReference>
<evidence type="ECO:0000256" key="3">
    <source>
        <dbReference type="ARBA" id="ARBA00022801"/>
    </source>
</evidence>
<evidence type="ECO:0000313" key="9">
    <source>
        <dbReference type="Proteomes" id="UP001501645"/>
    </source>
</evidence>
<dbReference type="InterPro" id="IPR008902">
    <property type="entry name" value="Rhamnosid_concanavalin"/>
</dbReference>
<dbReference type="PIRSF" id="PIRSF010631">
    <property type="entry name" value="A-rhamnsds"/>
    <property type="match status" value="1"/>
</dbReference>
<sequence>MTVHVTPVRFEHLDDALGVGTPTPRLSWRTTADPGWAQAGYEVEVVRGGAGRVFAVPGDESVLVPWPDGPLTSREEAVVRVRVVGADGSASGWSEPSAVEAGLLDPLDWEGAAIQPPWDDAGDDRRPPLFRRAFVLPAPVRRARLYATAHGVYELEVNGRRVGEDVLNPGWTVYSDRLRYHAYDVTELLGEGDNVVGAWMGDGWWRGRLGFGGGQADLYGADIALLAQLEVDLADGSRVVLSTDGGWTAAPSPILRSSLYLGETFDAGAVPAGWSSPGFDDAGWQPARAAHIAHGTLVAPEGPAVRCTQELAPVSTDRRPDGRILVDFGQNFAGRVRVRAAGGVSGDLLIRHAEVLQEGELYTRTLRDAISEDRHLGSDGSIDWEPRFTIHGFRYAEVSGYDGPLDGIEITGRVYHSDMRRTGWLETSDARLDRLHDNVLWSMRSNFVDVPTDCPQRDERLGWTGDIQVFAATATFLYDCAGFLSSWLRDLAAEQRRVGTVPVYVPFIPGGFWWTPGRPIAAWGDAAALTPWDLWRRYADRELLARQFASARAWVDQVAGRAGASRLWDGDRQLGDWLDPTAPPEDPAAAQTDPALVATAFLAQSARRTGQMAEVLGDASATAYAALADEVAAAFRARWFGADGRLVDPTQTGYALAIVFGLLDERMSAVAGAELASLVRGNGFRVGAGFAGVNLVADALTSTGHPDEAFAMLLEDSTPSWLSMVDKGATTIWERWDSLLDDGTVNPGEMTSFNHYALGSIADWMHREIGGIAPSSPGSRTVRIAPRPGGGLTSARARHASPYGDIAVSWTLSDGVFVLEVQVPVGVTAEVVLPSGETSTVSHGSHRFSTPMH</sequence>
<gene>
    <name evidence="8" type="ORF">GCM10023351_22290</name>
</gene>
<dbReference type="Gene3D" id="2.60.420.10">
    <property type="entry name" value="Maltose phosphorylase, domain 3"/>
    <property type="match status" value="1"/>
</dbReference>
<dbReference type="InterPro" id="IPR008928">
    <property type="entry name" value="6-hairpin_glycosidase_sf"/>
</dbReference>
<evidence type="ECO:0000259" key="7">
    <source>
        <dbReference type="Pfam" id="PF17390"/>
    </source>
</evidence>
<dbReference type="EMBL" id="BAABKO010000004">
    <property type="protein sequence ID" value="GAA4777089.1"/>
    <property type="molecule type" value="Genomic_DNA"/>
</dbReference>
<accession>A0ABP9ACY4</accession>
<keyword evidence="3" id="KW-0378">Hydrolase</keyword>
<feature type="domain" description="Alpha-L-rhamnosidase C-terminal" evidence="7">
    <location>
        <begin position="771"/>
        <end position="844"/>
    </location>
</feature>
<feature type="domain" description="Alpha-L-rhamnosidase six-hairpin glycosidase" evidence="6">
    <location>
        <begin position="420"/>
        <end position="769"/>
    </location>
</feature>
<dbReference type="Gene3D" id="2.60.40.10">
    <property type="entry name" value="Immunoglobulins"/>
    <property type="match status" value="1"/>
</dbReference>
<dbReference type="RefSeq" id="WP_345439156.1">
    <property type="nucleotide sequence ID" value="NZ_BAABKO010000004.1"/>
</dbReference>
<evidence type="ECO:0000313" key="8">
    <source>
        <dbReference type="EMBL" id="GAA4777089.1"/>
    </source>
</evidence>
<feature type="domain" description="Bacterial alpha-L-rhamnosidase N-terminal" evidence="5">
    <location>
        <begin position="140"/>
        <end position="309"/>
    </location>
</feature>
<dbReference type="Pfam" id="PF08531">
    <property type="entry name" value="Bac_rhamnosid_N"/>
    <property type="match status" value="1"/>
</dbReference>
<dbReference type="PANTHER" id="PTHR33307:SF6">
    <property type="entry name" value="ALPHA-RHAMNOSIDASE (EUROFUNG)-RELATED"/>
    <property type="match status" value="1"/>
</dbReference>
<dbReference type="SUPFAM" id="SSF48208">
    <property type="entry name" value="Six-hairpin glycosidases"/>
    <property type="match status" value="1"/>
</dbReference>
<evidence type="ECO:0000259" key="4">
    <source>
        <dbReference type="Pfam" id="PF05592"/>
    </source>
</evidence>
<organism evidence="8 9">
    <name type="scientific">Microbacterium gilvum</name>
    <dbReference type="NCBI Taxonomy" id="1336204"/>
    <lineage>
        <taxon>Bacteria</taxon>
        <taxon>Bacillati</taxon>
        <taxon>Actinomycetota</taxon>
        <taxon>Actinomycetes</taxon>
        <taxon>Micrococcales</taxon>
        <taxon>Microbacteriaceae</taxon>
        <taxon>Microbacterium</taxon>
    </lineage>
</organism>
<dbReference type="Pfam" id="PF17390">
    <property type="entry name" value="Bac_rhamnosid_C"/>
    <property type="match status" value="1"/>
</dbReference>
<evidence type="ECO:0000256" key="1">
    <source>
        <dbReference type="ARBA" id="ARBA00001445"/>
    </source>
</evidence>
<dbReference type="PANTHER" id="PTHR33307">
    <property type="entry name" value="ALPHA-RHAMNOSIDASE (EUROFUNG)"/>
    <property type="match status" value="1"/>
</dbReference>
<keyword evidence="9" id="KW-1185">Reference proteome</keyword>
<reference evidence="9" key="1">
    <citation type="journal article" date="2019" name="Int. J. Syst. Evol. Microbiol.">
        <title>The Global Catalogue of Microorganisms (GCM) 10K type strain sequencing project: providing services to taxonomists for standard genome sequencing and annotation.</title>
        <authorList>
            <consortium name="The Broad Institute Genomics Platform"/>
            <consortium name="The Broad Institute Genome Sequencing Center for Infectious Disease"/>
            <person name="Wu L."/>
            <person name="Ma J."/>
        </authorList>
    </citation>
    <scope>NUCLEOTIDE SEQUENCE [LARGE SCALE GENOMIC DNA]</scope>
    <source>
        <strain evidence="9">JCM 18537</strain>
    </source>
</reference>
<proteinExistence type="predicted"/>
<name>A0ABP9ACY4_9MICO</name>
<evidence type="ECO:0000259" key="5">
    <source>
        <dbReference type="Pfam" id="PF08531"/>
    </source>
</evidence>
<dbReference type="Gene3D" id="2.60.120.260">
    <property type="entry name" value="Galactose-binding domain-like"/>
    <property type="match status" value="2"/>
</dbReference>